<dbReference type="PROSITE" id="PS51020">
    <property type="entry name" value="SPONDIN"/>
    <property type="match status" value="1"/>
</dbReference>
<dbReference type="AlphaFoldDB" id="A0AAN8XU95"/>
<dbReference type="InterPro" id="IPR038678">
    <property type="entry name" value="Spondin_N_sf"/>
</dbReference>
<evidence type="ECO:0000256" key="1">
    <source>
        <dbReference type="SAM" id="MobiDB-lite"/>
    </source>
</evidence>
<dbReference type="PANTHER" id="PTHR11311">
    <property type="entry name" value="SPONDIN"/>
    <property type="match status" value="1"/>
</dbReference>
<evidence type="ECO:0000313" key="3">
    <source>
        <dbReference type="EMBL" id="KAK7084319.1"/>
    </source>
</evidence>
<dbReference type="Proteomes" id="UP001381693">
    <property type="component" value="Unassembled WGS sequence"/>
</dbReference>
<feature type="non-terminal residue" evidence="3">
    <location>
        <position position="1"/>
    </location>
</feature>
<feature type="compositionally biased region" description="Low complexity" evidence="1">
    <location>
        <begin position="159"/>
        <end position="186"/>
    </location>
</feature>
<comment type="caution">
    <text evidence="3">The sequence shown here is derived from an EMBL/GenBank/DDBJ whole genome shotgun (WGS) entry which is preliminary data.</text>
</comment>
<accession>A0AAN8XU95</accession>
<dbReference type="GO" id="GO:0007155">
    <property type="term" value="P:cell adhesion"/>
    <property type="evidence" value="ECO:0007669"/>
    <property type="project" value="TreeGrafter"/>
</dbReference>
<evidence type="ECO:0000259" key="2">
    <source>
        <dbReference type="PROSITE" id="PS51020"/>
    </source>
</evidence>
<feature type="region of interest" description="Disordered" evidence="1">
    <location>
        <begin position="141"/>
        <end position="217"/>
    </location>
</feature>
<keyword evidence="4" id="KW-1185">Reference proteome</keyword>
<dbReference type="Pfam" id="PF06468">
    <property type="entry name" value="Spond_N"/>
    <property type="match status" value="1"/>
</dbReference>
<dbReference type="InterPro" id="IPR009465">
    <property type="entry name" value="Spondin_N"/>
</dbReference>
<dbReference type="EMBL" id="JAXCGZ010002148">
    <property type="protein sequence ID" value="KAK7084319.1"/>
    <property type="molecule type" value="Genomic_DNA"/>
</dbReference>
<dbReference type="PANTHER" id="PTHR11311:SF15">
    <property type="entry name" value="SPONDIN-2"/>
    <property type="match status" value="1"/>
</dbReference>
<gene>
    <name evidence="3" type="primary">SPON2_1</name>
    <name evidence="3" type="ORF">SK128_018622</name>
</gene>
<evidence type="ECO:0000313" key="4">
    <source>
        <dbReference type="Proteomes" id="UP001381693"/>
    </source>
</evidence>
<reference evidence="3 4" key="1">
    <citation type="submission" date="2023-11" db="EMBL/GenBank/DDBJ databases">
        <title>Halocaridina rubra genome assembly.</title>
        <authorList>
            <person name="Smith C."/>
        </authorList>
    </citation>
    <scope>NUCLEOTIDE SEQUENCE [LARGE SCALE GENOMIC DNA]</scope>
    <source>
        <strain evidence="3">EP-1</strain>
        <tissue evidence="3">Whole</tissue>
    </source>
</reference>
<dbReference type="InterPro" id="IPR051418">
    <property type="entry name" value="Spondin/Thrombospondin_T1"/>
</dbReference>
<dbReference type="GO" id="GO:0031012">
    <property type="term" value="C:extracellular matrix"/>
    <property type="evidence" value="ECO:0007669"/>
    <property type="project" value="TreeGrafter"/>
</dbReference>
<proteinExistence type="predicted"/>
<feature type="compositionally biased region" description="Basic and acidic residues" evidence="1">
    <location>
        <begin position="141"/>
        <end position="154"/>
    </location>
</feature>
<dbReference type="Gene3D" id="2.60.40.2130">
    <property type="entry name" value="F-spondin domain"/>
    <property type="match status" value="1"/>
</dbReference>
<feature type="domain" description="Spondin" evidence="2">
    <location>
        <begin position="1"/>
        <end position="73"/>
    </location>
</feature>
<sequence length="273" mass="30739">ISLISKIVPSPDWFVGVDSFELCEDGNWVDNVKIQVDPMDAGTDNGLTFTSPNWPTSPPEKIFRITSLYPNHPAHSFYYPTLRHLPRIATFTITKLKEYKLSENFDNNINTPYDMVNLEDIAYKHYFDHNMWQSETKAVAEVKDKPADERDKNRVSYVTSGGSNFASKSSSGGGFSTTPASTSLPTTPTPAPPADATTLPHHRHKSHRFPSTVAPPDWSLGVTEPGIHNNLENAIHTSSSNKVRNRLMLERRLCLFEWTYQIEICPLLITDYA</sequence>
<name>A0AAN8XU95_HALRR</name>
<protein>
    <submittedName>
        <fullName evidence="3">Spondin-2</fullName>
    </submittedName>
</protein>
<organism evidence="3 4">
    <name type="scientific">Halocaridina rubra</name>
    <name type="common">Hawaiian red shrimp</name>
    <dbReference type="NCBI Taxonomy" id="373956"/>
    <lineage>
        <taxon>Eukaryota</taxon>
        <taxon>Metazoa</taxon>
        <taxon>Ecdysozoa</taxon>
        <taxon>Arthropoda</taxon>
        <taxon>Crustacea</taxon>
        <taxon>Multicrustacea</taxon>
        <taxon>Malacostraca</taxon>
        <taxon>Eumalacostraca</taxon>
        <taxon>Eucarida</taxon>
        <taxon>Decapoda</taxon>
        <taxon>Pleocyemata</taxon>
        <taxon>Caridea</taxon>
        <taxon>Atyoidea</taxon>
        <taxon>Atyidae</taxon>
        <taxon>Halocaridina</taxon>
    </lineage>
</organism>